<keyword evidence="8" id="KW-0961">Cell wall biogenesis/degradation</keyword>
<dbReference type="AlphaFoldDB" id="A0A1R1PG14"/>
<name>A0A1R1PG14_ZANCU</name>
<comment type="subcellular location">
    <subcellularLocation>
        <location evidence="1">Membrane</location>
        <topology evidence="1">Single-pass type II membrane protein</topology>
    </subcellularLocation>
</comment>
<organism evidence="11 12">
    <name type="scientific">Zancudomyces culisetae</name>
    <name type="common">Gut fungus</name>
    <name type="synonym">Smittium culisetae</name>
    <dbReference type="NCBI Taxonomy" id="1213189"/>
    <lineage>
        <taxon>Eukaryota</taxon>
        <taxon>Fungi</taxon>
        <taxon>Fungi incertae sedis</taxon>
        <taxon>Zoopagomycota</taxon>
        <taxon>Kickxellomycotina</taxon>
        <taxon>Harpellomycetes</taxon>
        <taxon>Harpellales</taxon>
        <taxon>Legeriomycetaceae</taxon>
        <taxon>Zancudomyces</taxon>
    </lineage>
</organism>
<evidence type="ECO:0000256" key="5">
    <source>
        <dbReference type="ARBA" id="ARBA00022989"/>
    </source>
</evidence>
<evidence type="ECO:0000256" key="1">
    <source>
        <dbReference type="ARBA" id="ARBA00004606"/>
    </source>
</evidence>
<comment type="caution">
    <text evidence="11">The sequence shown here is derived from an EMBL/GenBank/DDBJ whole genome shotgun (WGS) entry which is preliminary data.</text>
</comment>
<dbReference type="Pfam" id="PF03935">
    <property type="entry name" value="SKN1_KRE6_Sbg1"/>
    <property type="match status" value="1"/>
</dbReference>
<keyword evidence="5 9" id="KW-1133">Transmembrane helix</keyword>
<gene>
    <name evidence="11" type="ORF">AX774_g6711</name>
</gene>
<dbReference type="GO" id="GO:0031505">
    <property type="term" value="P:fungal-type cell wall organization"/>
    <property type="evidence" value="ECO:0007669"/>
    <property type="project" value="TreeGrafter"/>
</dbReference>
<keyword evidence="4" id="KW-0735">Signal-anchor</keyword>
<evidence type="ECO:0000259" key="10">
    <source>
        <dbReference type="PROSITE" id="PS51762"/>
    </source>
</evidence>
<dbReference type="InterPro" id="IPR000757">
    <property type="entry name" value="Beta-glucanase-like"/>
</dbReference>
<evidence type="ECO:0000256" key="8">
    <source>
        <dbReference type="ARBA" id="ARBA00023316"/>
    </source>
</evidence>
<evidence type="ECO:0000313" key="12">
    <source>
        <dbReference type="Proteomes" id="UP000188320"/>
    </source>
</evidence>
<keyword evidence="6 9" id="KW-0472">Membrane</keyword>
<feature type="transmembrane region" description="Helical" evidence="9">
    <location>
        <begin position="74"/>
        <end position="98"/>
    </location>
</feature>
<dbReference type="PANTHER" id="PTHR31361">
    <property type="entry name" value="BETA-GLUCAN SYNTHESIS-ASSOCIATED PROTEIN KRE6-RELATED"/>
    <property type="match status" value="1"/>
</dbReference>
<dbReference type="EMBL" id="LSSK01001380">
    <property type="protein sequence ID" value="OMH79869.1"/>
    <property type="molecule type" value="Genomic_DNA"/>
</dbReference>
<evidence type="ECO:0000256" key="4">
    <source>
        <dbReference type="ARBA" id="ARBA00022968"/>
    </source>
</evidence>
<dbReference type="InterPro" id="IPR005629">
    <property type="entry name" value="Skn1/Kre6/Sbg1"/>
</dbReference>
<keyword evidence="7" id="KW-0325">Glycoprotein</keyword>
<dbReference type="Gene3D" id="2.60.120.200">
    <property type="match status" value="1"/>
</dbReference>
<evidence type="ECO:0000313" key="11">
    <source>
        <dbReference type="EMBL" id="OMH79869.1"/>
    </source>
</evidence>
<sequence>MIQRPKKARTSQLYRNLFLAYHDLPRAARGGECASKKKLKCKESDAGDEERFGIGPREEKRGLSRLKPNTRINAITVLFVIVVLPAVMIGIPIVMLLGTGDKGTKKSPTYNISGMDWYYHELAKNTTSLGQPLVPEVLPVDIDTPSHVKSFTSSVGETWKLVFSDEFNRDGRSFFPGHDKVWEAQELWYWATENLEYLDPEQITTKNGSLVVRLDNEATKPGLNYTSGMITSWNKLCFQGGYLEVNVSFPSPGDAVGYWPAVWTLGNLARPGYGASTDGTWPYSYNTCDEGVLVNQTNRFLSALSGQRLNACVCKGDHPSPGIGRGAPEIDIFEATVHDGYPVLSMSNQVAPFDYHYKSKTEFNTYYNPGKNTPGTTMKNDYVGSVYQQCSSALHYISPSVSGGRKFQTFGIEYRSGPDGYIVWYSDGTPVWRFDARSVGPNPLSKIGQRVVPEEPMVSIRLFASGYVYVYVRSFDLVYMRGAVQM</sequence>
<proteinExistence type="inferred from homology"/>
<evidence type="ECO:0000256" key="7">
    <source>
        <dbReference type="ARBA" id="ARBA00023180"/>
    </source>
</evidence>
<dbReference type="PANTHER" id="PTHR31361:SF1">
    <property type="entry name" value="BETA-GLUCAN SYNTHESIS-ASSOCIATED PROTEIN KRE6-RELATED"/>
    <property type="match status" value="1"/>
</dbReference>
<dbReference type="GO" id="GO:0005886">
    <property type="term" value="C:plasma membrane"/>
    <property type="evidence" value="ECO:0007669"/>
    <property type="project" value="TreeGrafter"/>
</dbReference>
<keyword evidence="12" id="KW-1185">Reference proteome</keyword>
<feature type="domain" description="GH16" evidence="10">
    <location>
        <begin position="127"/>
        <end position="480"/>
    </location>
</feature>
<dbReference type="Proteomes" id="UP000188320">
    <property type="component" value="Unassembled WGS sequence"/>
</dbReference>
<dbReference type="InterPro" id="IPR013320">
    <property type="entry name" value="ConA-like_dom_sf"/>
</dbReference>
<dbReference type="GO" id="GO:0015926">
    <property type="term" value="F:glucosidase activity"/>
    <property type="evidence" value="ECO:0007669"/>
    <property type="project" value="TreeGrafter"/>
</dbReference>
<dbReference type="SUPFAM" id="SSF49899">
    <property type="entry name" value="Concanavalin A-like lectins/glucanases"/>
    <property type="match status" value="1"/>
</dbReference>
<protein>
    <submittedName>
        <fullName evidence="11">Putative beta-glucan synthesis-associated protein</fullName>
    </submittedName>
</protein>
<comment type="similarity">
    <text evidence="2">Belongs to the SKN1/KRE6 family.</text>
</comment>
<evidence type="ECO:0000256" key="6">
    <source>
        <dbReference type="ARBA" id="ARBA00023136"/>
    </source>
</evidence>
<dbReference type="GO" id="GO:0006078">
    <property type="term" value="P:(1-&gt;6)-beta-D-glucan biosynthetic process"/>
    <property type="evidence" value="ECO:0007669"/>
    <property type="project" value="TreeGrafter"/>
</dbReference>
<dbReference type="GO" id="GO:0005789">
    <property type="term" value="C:endoplasmic reticulum membrane"/>
    <property type="evidence" value="ECO:0007669"/>
    <property type="project" value="TreeGrafter"/>
</dbReference>
<dbReference type="OrthoDB" id="412647at2759"/>
<keyword evidence="3 9" id="KW-0812">Transmembrane</keyword>
<accession>A0A1R1PG14</accession>
<dbReference type="PROSITE" id="PS51762">
    <property type="entry name" value="GH16_2"/>
    <property type="match status" value="1"/>
</dbReference>
<reference evidence="12" key="1">
    <citation type="submission" date="2017-01" db="EMBL/GenBank/DDBJ databases">
        <authorList>
            <person name="Wang Y."/>
            <person name="White M."/>
            <person name="Kvist S."/>
            <person name="Moncalvo J.-M."/>
        </authorList>
    </citation>
    <scope>NUCLEOTIDE SEQUENCE [LARGE SCALE GENOMIC DNA]</scope>
    <source>
        <strain evidence="12">COL-18-3</strain>
    </source>
</reference>
<evidence type="ECO:0000256" key="2">
    <source>
        <dbReference type="ARBA" id="ARBA00010962"/>
    </source>
</evidence>
<evidence type="ECO:0000256" key="3">
    <source>
        <dbReference type="ARBA" id="ARBA00022692"/>
    </source>
</evidence>
<evidence type="ECO:0000256" key="9">
    <source>
        <dbReference type="SAM" id="Phobius"/>
    </source>
</evidence>